<organism evidence="2 3">
    <name type="scientific">Erythrobacter dokdonensis DSW-74</name>
    <dbReference type="NCBI Taxonomy" id="1300349"/>
    <lineage>
        <taxon>Bacteria</taxon>
        <taxon>Pseudomonadati</taxon>
        <taxon>Pseudomonadota</taxon>
        <taxon>Alphaproteobacteria</taxon>
        <taxon>Sphingomonadales</taxon>
        <taxon>Erythrobacteraceae</taxon>
        <taxon>Erythrobacter/Porphyrobacter group</taxon>
        <taxon>Erythrobacter</taxon>
    </lineage>
</organism>
<protein>
    <submittedName>
        <fullName evidence="2">Uncharacterized protein</fullName>
    </submittedName>
</protein>
<dbReference type="RefSeq" id="WP_068865589.1">
    <property type="nucleotide sequence ID" value="NZ_LZYB01000008.1"/>
</dbReference>
<gene>
    <name evidence="2" type="ORF">I603_2555</name>
</gene>
<dbReference type="EMBL" id="LZYB01000008">
    <property type="protein sequence ID" value="OBV09994.1"/>
    <property type="molecule type" value="Genomic_DNA"/>
</dbReference>
<feature type="region of interest" description="Disordered" evidence="1">
    <location>
        <begin position="1"/>
        <end position="20"/>
    </location>
</feature>
<name>A0A1A7BBX0_9SPHN</name>
<comment type="caution">
    <text evidence="2">The sequence shown here is derived from an EMBL/GenBank/DDBJ whole genome shotgun (WGS) entry which is preliminary data.</text>
</comment>
<evidence type="ECO:0000313" key="3">
    <source>
        <dbReference type="Proteomes" id="UP000092484"/>
    </source>
</evidence>
<dbReference type="AlphaFoldDB" id="A0A1A7BBX0"/>
<dbReference type="Proteomes" id="UP000092484">
    <property type="component" value="Unassembled WGS sequence"/>
</dbReference>
<evidence type="ECO:0000256" key="1">
    <source>
        <dbReference type="SAM" id="MobiDB-lite"/>
    </source>
</evidence>
<accession>A0A1A7BBX0</accession>
<evidence type="ECO:0000313" key="2">
    <source>
        <dbReference type="EMBL" id="OBV09994.1"/>
    </source>
</evidence>
<dbReference type="STRING" id="1300349.I603_2555"/>
<reference evidence="2 3" key="1">
    <citation type="submission" date="2016-06" db="EMBL/GenBank/DDBJ databases">
        <title>Genome sequence of Porphyrobacter dokdonensis DSW-74.</title>
        <authorList>
            <person name="Kim J.F."/>
            <person name="Song J.Y."/>
        </authorList>
    </citation>
    <scope>NUCLEOTIDE SEQUENCE [LARGE SCALE GENOMIC DNA]</scope>
    <source>
        <strain evidence="2 3">DSW-74</strain>
    </source>
</reference>
<sequence>MDRANHKPESTASQHRIRSLPTAGEGARGLRLVSTGLRLAAPIEASDPAWADAMAQLLRWLDVALEPVALRRSAGLGKVADWARAAGVTAGATQFAPWQAISPVALQQAASPELPRADWVASYLFDHGQGNAARSGALDLVLMSAHPARCEAEQEGEAPLPRPAIVEAMIRAARAEGRSRIAIIVPARQRNAAARQLLLADRTLTREEGLSLEIVAIEQALGGMLTARPRWDAMIVSPELRSIVFAMLAQATGLAAPLPMLWHAGSDLVLVASELLGEAGARVPMDAAVLVQALALTLRHSGMTAAALRLHESSAQLRDSGIVTASRGSPAPYVTEVDDAQFVQLVCAGAQTGRRPVPQWLALPDLPVAGTSGAPVRLTLVAENSSSPVS</sequence>
<keyword evidence="3" id="KW-1185">Reference proteome</keyword>
<proteinExistence type="predicted"/>